<accession>A0A1I7WFY2</accession>
<proteinExistence type="predicted"/>
<dbReference type="Proteomes" id="UP000095283">
    <property type="component" value="Unplaced"/>
</dbReference>
<dbReference type="AlphaFoldDB" id="A0A1I7WFY2"/>
<evidence type="ECO:0000313" key="2">
    <source>
        <dbReference type="Proteomes" id="UP000095283"/>
    </source>
</evidence>
<organism evidence="2 3">
    <name type="scientific">Heterorhabditis bacteriophora</name>
    <name type="common">Entomopathogenic nematode worm</name>
    <dbReference type="NCBI Taxonomy" id="37862"/>
    <lineage>
        <taxon>Eukaryota</taxon>
        <taxon>Metazoa</taxon>
        <taxon>Ecdysozoa</taxon>
        <taxon>Nematoda</taxon>
        <taxon>Chromadorea</taxon>
        <taxon>Rhabditida</taxon>
        <taxon>Rhabditina</taxon>
        <taxon>Rhabditomorpha</taxon>
        <taxon>Strongyloidea</taxon>
        <taxon>Heterorhabditidae</taxon>
        <taxon>Heterorhabditis</taxon>
    </lineage>
</organism>
<name>A0A1I7WFY2_HETBA</name>
<reference evidence="3" key="1">
    <citation type="submission" date="2016-11" db="UniProtKB">
        <authorList>
            <consortium name="WormBaseParasite"/>
        </authorList>
    </citation>
    <scope>IDENTIFICATION</scope>
</reference>
<protein>
    <submittedName>
        <fullName evidence="3">t-SNARE coiled-coil homology domain-containing protein</fullName>
    </submittedName>
</protein>
<evidence type="ECO:0000313" key="3">
    <source>
        <dbReference type="WBParaSite" id="Hba_03862"/>
    </source>
</evidence>
<keyword evidence="2" id="KW-1185">Reference proteome</keyword>
<dbReference type="WBParaSite" id="Hba_03862">
    <property type="protein sequence ID" value="Hba_03862"/>
    <property type="gene ID" value="Hba_03862"/>
</dbReference>
<feature type="region of interest" description="Disordered" evidence="1">
    <location>
        <begin position="51"/>
        <end position="73"/>
    </location>
</feature>
<evidence type="ECO:0000256" key="1">
    <source>
        <dbReference type="SAM" id="MobiDB-lite"/>
    </source>
</evidence>
<sequence>MLRKFRSLEKSVRGMMANIDELNKSISAYGKYVSDKQRHDNTIFNLTQKRTVTKDRSQSSKDSSVPLCLEKNA</sequence>